<keyword evidence="7" id="KW-0809">Transit peptide</keyword>
<dbReference type="GO" id="GO:0003723">
    <property type="term" value="F:RNA binding"/>
    <property type="evidence" value="ECO:0007669"/>
    <property type="project" value="UniProtKB-UniRule"/>
</dbReference>
<feature type="binding site" evidence="11">
    <location>
        <position position="373"/>
    </location>
    <ligand>
        <name>S-adenosyl-L-methionine</name>
        <dbReference type="ChEBI" id="CHEBI:59789"/>
    </ligand>
</feature>
<keyword evidence="4 11" id="KW-0808">Transferase</keyword>
<keyword evidence="8" id="KW-0496">Mitochondrion</keyword>
<comment type="subcellular location">
    <subcellularLocation>
        <location evidence="1">Mitochondrion</location>
    </subcellularLocation>
</comment>
<feature type="active site" description="Nucleophile" evidence="11">
    <location>
        <position position="428"/>
    </location>
</feature>
<evidence type="ECO:0000256" key="3">
    <source>
        <dbReference type="ARBA" id="ARBA00022603"/>
    </source>
</evidence>
<reference evidence="14" key="2">
    <citation type="submission" date="2020-05" db="UniProtKB">
        <authorList>
            <consortium name="EnsemblMetazoa"/>
        </authorList>
    </citation>
    <scope>IDENTIFICATION</scope>
    <source>
        <strain evidence="14">ACHKN1017</strain>
    </source>
</reference>
<dbReference type="STRING" id="43041.A0A182KEE1"/>
<dbReference type="PROSITE" id="PS51686">
    <property type="entry name" value="SAM_MT_RSMB_NOP"/>
    <property type="match status" value="1"/>
</dbReference>
<evidence type="ECO:0000256" key="11">
    <source>
        <dbReference type="PROSITE-ProRule" id="PRU01023"/>
    </source>
</evidence>
<dbReference type="EnsemblMetazoa" id="ACHR009129-RA">
    <property type="protein sequence ID" value="ACHR009129-PA"/>
    <property type="gene ID" value="ACHR009129"/>
</dbReference>
<dbReference type="Gene3D" id="3.40.50.150">
    <property type="entry name" value="Vaccinia Virus protein VP39"/>
    <property type="match status" value="1"/>
</dbReference>
<dbReference type="InterPro" id="IPR001678">
    <property type="entry name" value="MeTrfase_RsmB-F_NOP2_dom"/>
</dbReference>
<evidence type="ECO:0000256" key="1">
    <source>
        <dbReference type="ARBA" id="ARBA00004173"/>
    </source>
</evidence>
<dbReference type="Proteomes" id="UP000075881">
    <property type="component" value="Unassembled WGS sequence"/>
</dbReference>
<keyword evidence="2" id="KW-0698">rRNA processing</keyword>
<dbReference type="AlphaFoldDB" id="A0A182KEE1"/>
<evidence type="ECO:0000256" key="8">
    <source>
        <dbReference type="ARBA" id="ARBA00023128"/>
    </source>
</evidence>
<evidence type="ECO:0000313" key="15">
    <source>
        <dbReference type="Proteomes" id="UP000075881"/>
    </source>
</evidence>
<feature type="domain" description="SAM-dependent MTase RsmB/NOP-type" evidence="13">
    <location>
        <begin position="192"/>
        <end position="503"/>
    </location>
</feature>
<comment type="similarity">
    <text evidence="11">Belongs to the class I-like SAM-binding methyltransferase superfamily. RsmB/NOP family.</text>
</comment>
<dbReference type="InterPro" id="IPR023267">
    <property type="entry name" value="RCMT"/>
</dbReference>
<sequence length="504" mass="57471">MLRPTHRLSLIFQRFRHAKTHWSELRKKQFPKDRALENFDDFYGSVFGARWKSVRIALQSEHKYIALVNQFGDTEDTIQLLQSDGAINLRDIYLARKNALANEDHQLFTGGKVFKMGDRVAAFQANQERSETDSLYRANPTAAPSSLNTSSSGNDFSPPVETAEQNVVDYKKSLDKSLKDDSEIDYQRMVDPAVGTAAALHEFVPASKLKGMEDYVFESEHYKYYSNSTDFPVKIEMEESFNIPEQLHLYTYERANVSTFRSPRKCTTGVLSHFLFDGASCLPPLALDVQPGERVLDACAAPGGKSLLLLQTLHPGTMVMNDLQESRCNRIRQLMRQYLYDFDEKWKQKRCFITQSDARYIQEYSMYDRVLVDVPCTTDRHSVMENDNNIFKPSRVKERLRLPELQANILSNCLKLLRPGGTLVYSTCSLSPVQNDGVVHMALSNVFSETGLTVTIKDLSLMMQPLSDIFKFANPATLKYGQMVLPFLPANFGPMYICKMVRNE</sequence>
<keyword evidence="5 11" id="KW-0949">S-adenosyl-L-methionine</keyword>
<dbReference type="VEuPathDB" id="VectorBase:ACHR009129"/>
<dbReference type="Gene3D" id="6.20.240.40">
    <property type="match status" value="2"/>
</dbReference>
<evidence type="ECO:0000256" key="10">
    <source>
        <dbReference type="ARBA" id="ARBA00049302"/>
    </source>
</evidence>
<evidence type="ECO:0000256" key="12">
    <source>
        <dbReference type="SAM" id="MobiDB-lite"/>
    </source>
</evidence>
<dbReference type="SUPFAM" id="SSF53335">
    <property type="entry name" value="S-adenosyl-L-methionine-dependent methyltransferases"/>
    <property type="match status" value="1"/>
</dbReference>
<reference evidence="15" key="1">
    <citation type="submission" date="2013-03" db="EMBL/GenBank/DDBJ databases">
        <title>The Genome Sequence of Anopheles christyi ACHKN1017.</title>
        <authorList>
            <consortium name="The Broad Institute Genomics Platform"/>
            <person name="Neafsey D.E."/>
            <person name="Besansky N."/>
            <person name="Walker B."/>
            <person name="Young S.K."/>
            <person name="Zeng Q."/>
            <person name="Gargeya S."/>
            <person name="Fitzgerald M."/>
            <person name="Haas B."/>
            <person name="Abouelleil A."/>
            <person name="Allen A.W."/>
            <person name="Alvarado L."/>
            <person name="Arachchi H.M."/>
            <person name="Berlin A.M."/>
            <person name="Chapman S.B."/>
            <person name="Gainer-Dewar J."/>
            <person name="Goldberg J."/>
            <person name="Griggs A."/>
            <person name="Gujja S."/>
            <person name="Hansen M."/>
            <person name="Howarth C."/>
            <person name="Imamovic A."/>
            <person name="Ireland A."/>
            <person name="Larimer J."/>
            <person name="McCowan C."/>
            <person name="Murphy C."/>
            <person name="Pearson M."/>
            <person name="Poon T.W."/>
            <person name="Priest M."/>
            <person name="Roberts A."/>
            <person name="Saif S."/>
            <person name="Shea T."/>
            <person name="Sisk P."/>
            <person name="Sykes S."/>
            <person name="Wortman J."/>
            <person name="Nusbaum C."/>
            <person name="Birren B."/>
        </authorList>
    </citation>
    <scope>NUCLEOTIDE SEQUENCE [LARGE SCALE GENOMIC DNA]</scope>
    <source>
        <strain evidence="15">ACHKN1017</strain>
    </source>
</reference>
<keyword evidence="15" id="KW-1185">Reference proteome</keyword>
<dbReference type="Pfam" id="PF01189">
    <property type="entry name" value="Methyltr_RsmB-F"/>
    <property type="match status" value="1"/>
</dbReference>
<dbReference type="PANTHER" id="PTHR22808:SF3">
    <property type="entry name" value="5-METHYLCYTOSINE RRNA METHYLTRANSFERASE NSUN4"/>
    <property type="match status" value="1"/>
</dbReference>
<organism evidence="14 15">
    <name type="scientific">Anopheles christyi</name>
    <dbReference type="NCBI Taxonomy" id="43041"/>
    <lineage>
        <taxon>Eukaryota</taxon>
        <taxon>Metazoa</taxon>
        <taxon>Ecdysozoa</taxon>
        <taxon>Arthropoda</taxon>
        <taxon>Hexapoda</taxon>
        <taxon>Insecta</taxon>
        <taxon>Pterygota</taxon>
        <taxon>Neoptera</taxon>
        <taxon>Endopterygota</taxon>
        <taxon>Diptera</taxon>
        <taxon>Nematocera</taxon>
        <taxon>Culicoidea</taxon>
        <taxon>Culicidae</taxon>
        <taxon>Anophelinae</taxon>
        <taxon>Anopheles</taxon>
    </lineage>
</organism>
<evidence type="ECO:0000259" key="13">
    <source>
        <dbReference type="PROSITE" id="PS51686"/>
    </source>
</evidence>
<keyword evidence="3 11" id="KW-0489">Methyltransferase</keyword>
<protein>
    <recommendedName>
        <fullName evidence="9">NOL1/NOP2/Sun domain family member 4</fullName>
    </recommendedName>
</protein>
<evidence type="ECO:0000256" key="5">
    <source>
        <dbReference type="ARBA" id="ARBA00022691"/>
    </source>
</evidence>
<evidence type="ECO:0000256" key="2">
    <source>
        <dbReference type="ARBA" id="ARBA00022552"/>
    </source>
</evidence>
<evidence type="ECO:0000256" key="7">
    <source>
        <dbReference type="ARBA" id="ARBA00022946"/>
    </source>
</evidence>
<evidence type="ECO:0000256" key="9">
    <source>
        <dbReference type="ARBA" id="ARBA00042050"/>
    </source>
</evidence>
<dbReference type="InterPro" id="IPR029063">
    <property type="entry name" value="SAM-dependent_MTases_sf"/>
</dbReference>
<dbReference type="PRINTS" id="PR02008">
    <property type="entry name" value="RCMTFAMILY"/>
</dbReference>
<dbReference type="PANTHER" id="PTHR22808">
    <property type="entry name" value="NCL1 YEAST -RELATED NOL1/NOP2/FMU SUN DOMAIN-CONTAINING"/>
    <property type="match status" value="1"/>
</dbReference>
<evidence type="ECO:0000256" key="4">
    <source>
        <dbReference type="ARBA" id="ARBA00022679"/>
    </source>
</evidence>
<feature type="region of interest" description="Disordered" evidence="12">
    <location>
        <begin position="128"/>
        <end position="160"/>
    </location>
</feature>
<feature type="binding site" evidence="11">
    <location>
        <position position="322"/>
    </location>
    <ligand>
        <name>S-adenosyl-L-methionine</name>
        <dbReference type="ChEBI" id="CHEBI:59789"/>
    </ligand>
</feature>
<accession>A0A182KEE1</accession>
<proteinExistence type="inferred from homology"/>
<feature type="binding site" evidence="11">
    <location>
        <position position="357"/>
    </location>
    <ligand>
        <name>S-adenosyl-L-methionine</name>
        <dbReference type="ChEBI" id="CHEBI:59789"/>
    </ligand>
</feature>
<dbReference type="GO" id="GO:0005762">
    <property type="term" value="C:mitochondrial large ribosomal subunit"/>
    <property type="evidence" value="ECO:0007669"/>
    <property type="project" value="TreeGrafter"/>
</dbReference>
<dbReference type="GO" id="GO:0008173">
    <property type="term" value="F:RNA methyltransferase activity"/>
    <property type="evidence" value="ECO:0007669"/>
    <property type="project" value="InterPro"/>
</dbReference>
<dbReference type="CDD" id="cd02440">
    <property type="entry name" value="AdoMet_MTases"/>
    <property type="match status" value="1"/>
</dbReference>
<evidence type="ECO:0000313" key="14">
    <source>
        <dbReference type="EnsemblMetazoa" id="ACHR009129-PA"/>
    </source>
</evidence>
<dbReference type="GO" id="GO:0031167">
    <property type="term" value="P:rRNA methylation"/>
    <property type="evidence" value="ECO:0007669"/>
    <property type="project" value="TreeGrafter"/>
</dbReference>
<feature type="binding site" evidence="11">
    <location>
        <begin position="299"/>
        <end position="305"/>
    </location>
    <ligand>
        <name>S-adenosyl-L-methionine</name>
        <dbReference type="ChEBI" id="CHEBI:59789"/>
    </ligand>
</feature>
<dbReference type="InterPro" id="IPR049560">
    <property type="entry name" value="MeTrfase_RsmB-F_NOP2_cat"/>
</dbReference>
<dbReference type="FunFam" id="3.40.50.150:FF:000055">
    <property type="entry name" value="5-methylcytosine rRNA methyltransferase NSUN4"/>
    <property type="match status" value="1"/>
</dbReference>
<comment type="catalytic activity">
    <reaction evidence="10">
        <text>a cytidine in rRNA + S-adenosyl-L-methionine = a 5-methylcytidine in rRNA + S-adenosyl-L-homocysteine + H(+)</text>
        <dbReference type="Rhea" id="RHEA:61484"/>
        <dbReference type="Rhea" id="RHEA-COMP:15836"/>
        <dbReference type="Rhea" id="RHEA-COMP:15837"/>
        <dbReference type="ChEBI" id="CHEBI:15378"/>
        <dbReference type="ChEBI" id="CHEBI:57856"/>
        <dbReference type="ChEBI" id="CHEBI:59789"/>
        <dbReference type="ChEBI" id="CHEBI:74483"/>
        <dbReference type="ChEBI" id="CHEBI:82748"/>
    </reaction>
</comment>
<feature type="compositionally biased region" description="Polar residues" evidence="12">
    <location>
        <begin position="142"/>
        <end position="155"/>
    </location>
</feature>
<name>A0A182KEE1_9DIPT</name>
<keyword evidence="6 11" id="KW-0694">RNA-binding</keyword>
<evidence type="ECO:0000256" key="6">
    <source>
        <dbReference type="ARBA" id="ARBA00022884"/>
    </source>
</evidence>